<dbReference type="KEGG" id="rmu:RMDY18_13830"/>
<dbReference type="Pfam" id="PF04545">
    <property type="entry name" value="Sigma70_r4"/>
    <property type="match status" value="1"/>
</dbReference>
<dbReference type="Gene3D" id="1.10.10.60">
    <property type="entry name" value="Homeodomain-like"/>
    <property type="match status" value="1"/>
</dbReference>
<keyword evidence="4" id="KW-0804">Transcription</keyword>
<dbReference type="EMBL" id="AP011540">
    <property type="protein sequence ID" value="BAI65215.1"/>
    <property type="molecule type" value="Genomic_DNA"/>
</dbReference>
<evidence type="ECO:0000313" key="7">
    <source>
        <dbReference type="EMBL" id="BAI65215.1"/>
    </source>
</evidence>
<dbReference type="InterPro" id="IPR051054">
    <property type="entry name" value="SorC_transcr_regulators"/>
</dbReference>
<dbReference type="PANTHER" id="PTHR34294:SF1">
    <property type="entry name" value="TRANSCRIPTIONAL REGULATOR LSRR"/>
    <property type="match status" value="1"/>
</dbReference>
<dbReference type="InterPro" id="IPR037171">
    <property type="entry name" value="NagB/RpiA_transferase-like"/>
</dbReference>
<dbReference type="eggNOG" id="COG2390">
    <property type="taxonomic scope" value="Bacteria"/>
</dbReference>
<evidence type="ECO:0000259" key="5">
    <source>
        <dbReference type="Pfam" id="PF04198"/>
    </source>
</evidence>
<reference evidence="7 8" key="3">
    <citation type="journal article" date="2010" name="Sequencing">
        <title>Complete Genome Sequence of Rothia mucilaginosa DY-18: A Clinical Isolate with Dense Meshwork-Like Structures from a Persistent Apical Periodontitis Lesion.</title>
        <authorList>
            <person name="Yamane K."/>
            <person name="Nambu T."/>
            <person name="Yamanaka T."/>
            <person name="Mashimo C."/>
            <person name="Sugimori C."/>
            <person name="Leung K.-P."/>
            <person name="Fukushima H."/>
        </authorList>
    </citation>
    <scope>NUCLEOTIDE SEQUENCE [LARGE SCALE GENOMIC DNA]</scope>
    <source>
        <strain evidence="7 8">DY-18</strain>
    </source>
</reference>
<accession>D2NU89</accession>
<dbReference type="Proteomes" id="UP000001883">
    <property type="component" value="Chromosome"/>
</dbReference>
<reference evidence="7 8" key="2">
    <citation type="journal article" date="2010" name="J Osaka Dent Univ">
        <title>Isolation and identification of Rothia mucilaginosa from persistent apical periodontitis lesions.</title>
        <authorList>
            <person name="Yamane K."/>
            <person name="Yoshida M."/>
            <person name="Fujihira T."/>
            <person name="Baba T."/>
            <person name="Tsuji N."/>
            <person name="Hayashi H."/>
            <person name="Sugimori C."/>
            <person name="Yamanaka T."/>
            <person name="Mashimo C."/>
            <person name="Nambu T."/>
            <person name="Kawai H."/>
            <person name="Fukushima H."/>
        </authorList>
    </citation>
    <scope>NUCLEOTIDE SEQUENCE [LARGE SCALE GENOMIC DNA]</scope>
    <source>
        <strain evidence="7 8">DY-18</strain>
    </source>
</reference>
<evidence type="ECO:0000256" key="3">
    <source>
        <dbReference type="ARBA" id="ARBA00023125"/>
    </source>
</evidence>
<dbReference type="PANTHER" id="PTHR34294">
    <property type="entry name" value="TRANSCRIPTIONAL REGULATOR-RELATED"/>
    <property type="match status" value="1"/>
</dbReference>
<dbReference type="InterPro" id="IPR007324">
    <property type="entry name" value="Sugar-bd_dom_put"/>
</dbReference>
<feature type="domain" description="RNA polymerase sigma-70 region 4" evidence="6">
    <location>
        <begin position="48"/>
        <end position="80"/>
    </location>
</feature>
<protein>
    <submittedName>
        <fullName evidence="7">Transcriptional regulator</fullName>
    </submittedName>
</protein>
<dbReference type="Gene3D" id="3.40.50.1360">
    <property type="match status" value="1"/>
</dbReference>
<evidence type="ECO:0000256" key="1">
    <source>
        <dbReference type="ARBA" id="ARBA00010466"/>
    </source>
</evidence>
<dbReference type="AlphaFoldDB" id="D2NU89"/>
<dbReference type="STRING" id="680646.RMDY18_13830"/>
<dbReference type="GO" id="GO:0030246">
    <property type="term" value="F:carbohydrate binding"/>
    <property type="evidence" value="ECO:0007669"/>
    <property type="project" value="InterPro"/>
</dbReference>
<evidence type="ECO:0000313" key="8">
    <source>
        <dbReference type="Proteomes" id="UP000001883"/>
    </source>
</evidence>
<evidence type="ECO:0000256" key="4">
    <source>
        <dbReference type="ARBA" id="ARBA00023163"/>
    </source>
</evidence>
<reference evidence="8" key="1">
    <citation type="submission" date="2009-07" db="EMBL/GenBank/DDBJ databases">
        <title>Complete genome sequence of Rothia mucilaginosa DJ.</title>
        <authorList>
            <person name="Yamane K."/>
            <person name="Nambu T."/>
            <person name="Mashimo C."/>
            <person name="Sugimori C."/>
            <person name="Yamanaka T."/>
            <person name="Leung K."/>
            <person name="Fukushima H."/>
        </authorList>
    </citation>
    <scope>NUCLEOTIDE SEQUENCE [LARGE SCALE GENOMIC DNA]</scope>
    <source>
        <strain evidence="8">DY-18</strain>
    </source>
</reference>
<dbReference type="SUPFAM" id="SSF100950">
    <property type="entry name" value="NagB/RpiA/CoA transferase-like"/>
    <property type="match status" value="1"/>
</dbReference>
<organism evidence="7 8">
    <name type="scientific">Rothia mucilaginosa (strain DY-18)</name>
    <name type="common">Stomatococcus mucilaginosus</name>
    <dbReference type="NCBI Taxonomy" id="680646"/>
    <lineage>
        <taxon>Bacteria</taxon>
        <taxon>Bacillati</taxon>
        <taxon>Actinomycetota</taxon>
        <taxon>Actinomycetes</taxon>
        <taxon>Micrococcales</taxon>
        <taxon>Micrococcaceae</taxon>
        <taxon>Rothia</taxon>
    </lineage>
</organism>
<keyword evidence="8" id="KW-1185">Reference proteome</keyword>
<dbReference type="GO" id="GO:0003677">
    <property type="term" value="F:DNA binding"/>
    <property type="evidence" value="ECO:0007669"/>
    <property type="project" value="UniProtKB-KW"/>
</dbReference>
<dbReference type="GO" id="GO:0006352">
    <property type="term" value="P:DNA-templated transcription initiation"/>
    <property type="evidence" value="ECO:0007669"/>
    <property type="project" value="InterPro"/>
</dbReference>
<dbReference type="InterPro" id="IPR007630">
    <property type="entry name" value="RNA_pol_sigma70_r4"/>
</dbReference>
<sequence length="350" mass="38756">MPLVRRGGFILHLVKPNGEIITKQYERIFTGGLWQMNERANHTYEAAQLYYIHNMTMDAIAARLGVSRATVSRLLKSARESGMVQIRLDDSFRARSELERRIGERYKVRVTLVNVRSDATPIARMSQVSRTAAALLDSLIDNGTSLGVAWGSTMTEISRHLPRRPLKGVTVVQLNGAGNAHHSGIPYLGSLLGQLVNAYDAQTIHFPVPAFFDYADTKTAMWRERSVQKNLHAQQNVDLAIFGVGAFGGPIPSHVYSGGYFEVQEQRQLRELGVVGDMCTILLREDGSWADLELNKRASGPTPKELARIPRRICVASGTHRVRALRGALRTGAITDLVLDDALAKALMEK</sequence>
<dbReference type="HOGENOM" id="CLU_054506_1_3_11"/>
<gene>
    <name evidence="7" type="ordered locus">RMDY18_13830</name>
</gene>
<dbReference type="GO" id="GO:0003700">
    <property type="term" value="F:DNA-binding transcription factor activity"/>
    <property type="evidence" value="ECO:0007669"/>
    <property type="project" value="InterPro"/>
</dbReference>
<name>D2NU89_ROTMD</name>
<comment type="similarity">
    <text evidence="1">Belongs to the SorC transcriptional regulatory family.</text>
</comment>
<feature type="domain" description="Sugar-binding" evidence="5">
    <location>
        <begin position="93"/>
        <end position="349"/>
    </location>
</feature>
<proteinExistence type="inferred from homology"/>
<keyword evidence="2" id="KW-0805">Transcription regulation</keyword>
<keyword evidence="3" id="KW-0238">DNA-binding</keyword>
<dbReference type="Pfam" id="PF04198">
    <property type="entry name" value="Sugar-bind"/>
    <property type="match status" value="1"/>
</dbReference>
<evidence type="ECO:0000259" key="6">
    <source>
        <dbReference type="Pfam" id="PF04545"/>
    </source>
</evidence>
<evidence type="ECO:0000256" key="2">
    <source>
        <dbReference type="ARBA" id="ARBA00023015"/>
    </source>
</evidence>